<dbReference type="PaxDb" id="5507-FOXG_15506P0"/>
<accession>F9FDF0</accession>
<dbReference type="OrthoDB" id="10276255at2759"/>
<dbReference type="EMBL" id="AFQF01001425">
    <property type="protein sequence ID" value="EGU85058.1"/>
    <property type="molecule type" value="Genomic_DNA"/>
</dbReference>
<sequence>MEALANEIWDRVFEFLDTQDLKHVAHINKRLSSCVTPSLFHQLSIDEDGIQKLLENHEHKNVTDHVKVLKIYPRTYDLFAPGSVLARLATSWKSGNFAQHRTPDTGGNGDIILVSDCILTDISEPGPGITQVLPAIQEILISVKGEEKPQDLVSVMSRFTCLKKLMVRAMSLDLPSQLIWPSLEHFEFEHILGIEQPMEIDPDRLKRCFEKHKQLKTVIFAHYLDSRNPSQGNWIGGDLRQFFSLLLASADMENSQTLGSTELDFISRISFCLQDFYDDFNKLQDKMVDVDIKLLILKPYAKHIFKSQQGLREAMFQEGPDVTFIFRPMPLIESALQGAKIEIGNYSERVYGNGGDLDKFHKLYHDSLSRPSVACLSITAYKVEDHRNQNTGVRPERDPAGRGQKLTLIILVVEHVYSGTGIHRETSDLHVTCFPTSPRLLPLGFGLVYYRPTEDVQAPLDLTRDGALPVVPRA</sequence>
<dbReference type="AlphaFoldDB" id="F9FDF0"/>
<organism evidence="2">
    <name type="scientific">Fusarium oxysporum (strain Fo5176)</name>
    <name type="common">Fusarium vascular wilt</name>
    <dbReference type="NCBI Taxonomy" id="660025"/>
    <lineage>
        <taxon>Eukaryota</taxon>
        <taxon>Fungi</taxon>
        <taxon>Dikarya</taxon>
        <taxon>Ascomycota</taxon>
        <taxon>Pezizomycotina</taxon>
        <taxon>Sordariomycetes</taxon>
        <taxon>Hypocreomycetidae</taxon>
        <taxon>Hypocreales</taxon>
        <taxon>Nectriaceae</taxon>
        <taxon>Fusarium</taxon>
        <taxon>Fusarium oxysporum species complex</taxon>
    </lineage>
</organism>
<feature type="domain" description="F-box" evidence="1">
    <location>
        <begin position="1"/>
        <end position="43"/>
    </location>
</feature>
<proteinExistence type="predicted"/>
<dbReference type="InterPro" id="IPR001810">
    <property type="entry name" value="F-box_dom"/>
</dbReference>
<name>F9FDF0_FUSOF</name>
<dbReference type="PROSITE" id="PS50181">
    <property type="entry name" value="FBOX"/>
    <property type="match status" value="1"/>
</dbReference>
<reference evidence="2" key="1">
    <citation type="journal article" date="2012" name="Mol. Plant Microbe Interact.">
        <title>A highly conserved effector in Fusarium oxysporum is required for full virulence on Arabidopsis.</title>
        <authorList>
            <person name="Thatcher L.F."/>
            <person name="Gardiner D.M."/>
            <person name="Kazan K."/>
            <person name="Manners J."/>
        </authorList>
    </citation>
    <scope>NUCLEOTIDE SEQUENCE [LARGE SCALE GENOMIC DNA]</scope>
    <source>
        <strain evidence="2">Fo5176</strain>
    </source>
</reference>
<protein>
    <recommendedName>
        <fullName evidence="1">F-box domain-containing protein</fullName>
    </recommendedName>
</protein>
<comment type="caution">
    <text evidence="2">The sequence shown here is derived from an EMBL/GenBank/DDBJ whole genome shotgun (WGS) entry which is preliminary data.</text>
</comment>
<gene>
    <name evidence="2" type="ORF">FOXB_04428</name>
</gene>
<evidence type="ECO:0000259" key="1">
    <source>
        <dbReference type="PROSITE" id="PS50181"/>
    </source>
</evidence>
<evidence type="ECO:0000313" key="2">
    <source>
        <dbReference type="EMBL" id="EGU85058.1"/>
    </source>
</evidence>